<evidence type="ECO:0000313" key="3">
    <source>
        <dbReference type="EMBL" id="MEX0426001.1"/>
    </source>
</evidence>
<comment type="caution">
    <text evidence="3">The sequence shown here is derived from an EMBL/GenBank/DDBJ whole genome shotgun (WGS) entry which is preliminary data.</text>
</comment>
<dbReference type="PANTHER" id="PTHR33744:SF1">
    <property type="entry name" value="DNA-BINDING TRANSCRIPTIONAL ACTIVATOR ADER"/>
    <property type="match status" value="1"/>
</dbReference>
<sequence>MARRAARLATYDVQLSPEILARMREILPRVGEDVVASIIAEVPSYQDALAGPMGETIRTAVRVALGGFLSIVSGRTADVPAATPPALEGAYELGRGEARSGRTTEALLAAYRIGARVAWRELSTTAVKGGMKPEAMVEFAALVFAWIDEVSDASAAGHADELATTGRVQRQLMERLARRLLSGAPADVLDDAAERADWATPTTLSAVLLPKAQIGPVLAQVSPATLVLEDPPDLEDLTLLLVPDAHGHRRRVLLRTLEGRGATTGPAKPWREARVSFERARRARLAGLGSDTEQHLVELVLSADPEARADLRAQVLAPLADLRPATAEKLTETLRSWLLHQGRRDEVAADLFVHPQTVRYRMGQLRDVYGDRLDDPATLLALTVALG</sequence>
<evidence type="ECO:0000313" key="4">
    <source>
        <dbReference type="Proteomes" id="UP001556631"/>
    </source>
</evidence>
<feature type="domain" description="RsbT co-antagonist protein RsbRD N-terminal" evidence="2">
    <location>
        <begin position="28"/>
        <end position="172"/>
    </location>
</feature>
<accession>A0ABV3SSU6</accession>
<protein>
    <submittedName>
        <fullName evidence="3">PucR family transcriptional regulator</fullName>
    </submittedName>
</protein>
<dbReference type="InterPro" id="IPR042070">
    <property type="entry name" value="PucR_C-HTH_sf"/>
</dbReference>
<evidence type="ECO:0000259" key="1">
    <source>
        <dbReference type="Pfam" id="PF13556"/>
    </source>
</evidence>
<keyword evidence="4" id="KW-1185">Reference proteome</keyword>
<dbReference type="InterPro" id="IPR051448">
    <property type="entry name" value="CdaR-like_regulators"/>
</dbReference>
<evidence type="ECO:0000259" key="2">
    <source>
        <dbReference type="Pfam" id="PF14361"/>
    </source>
</evidence>
<dbReference type="Pfam" id="PF14361">
    <property type="entry name" value="RsbRD_N"/>
    <property type="match status" value="1"/>
</dbReference>
<dbReference type="Gene3D" id="1.10.10.2840">
    <property type="entry name" value="PucR C-terminal helix-turn-helix domain"/>
    <property type="match status" value="1"/>
</dbReference>
<dbReference type="EMBL" id="JBFPJR010000001">
    <property type="protein sequence ID" value="MEX0426001.1"/>
    <property type="molecule type" value="Genomic_DNA"/>
</dbReference>
<dbReference type="RefSeq" id="WP_367990527.1">
    <property type="nucleotide sequence ID" value="NZ_JBFPJR010000001.1"/>
</dbReference>
<dbReference type="InterPro" id="IPR025751">
    <property type="entry name" value="RsbRD_N_dom"/>
</dbReference>
<reference evidence="3 4" key="1">
    <citation type="submission" date="2024-07" db="EMBL/GenBank/DDBJ databases">
        <authorList>
            <person name="Lee S."/>
            <person name="Kang M."/>
        </authorList>
    </citation>
    <scope>NUCLEOTIDE SEQUENCE [LARGE SCALE GENOMIC DNA]</scope>
    <source>
        <strain evidence="3 4">DS6</strain>
    </source>
</reference>
<organism evidence="3 4">
    <name type="scientific">Nocardioides eburneus</name>
    <dbReference type="NCBI Taxonomy" id="3231482"/>
    <lineage>
        <taxon>Bacteria</taxon>
        <taxon>Bacillati</taxon>
        <taxon>Actinomycetota</taxon>
        <taxon>Actinomycetes</taxon>
        <taxon>Propionibacteriales</taxon>
        <taxon>Nocardioidaceae</taxon>
        <taxon>Nocardioides</taxon>
    </lineage>
</organism>
<dbReference type="PANTHER" id="PTHR33744">
    <property type="entry name" value="CARBOHYDRATE DIACID REGULATOR"/>
    <property type="match status" value="1"/>
</dbReference>
<name>A0ABV3SSU6_9ACTN</name>
<feature type="domain" description="PucR C-terminal helix-turn-helix" evidence="1">
    <location>
        <begin position="330"/>
        <end position="386"/>
    </location>
</feature>
<dbReference type="Pfam" id="PF13556">
    <property type="entry name" value="HTH_30"/>
    <property type="match status" value="1"/>
</dbReference>
<dbReference type="Proteomes" id="UP001556631">
    <property type="component" value="Unassembled WGS sequence"/>
</dbReference>
<gene>
    <name evidence="3" type="ORF">AB3X52_00090</name>
</gene>
<dbReference type="InterPro" id="IPR025736">
    <property type="entry name" value="PucR_C-HTH_dom"/>
</dbReference>
<proteinExistence type="predicted"/>